<protein>
    <submittedName>
        <fullName evidence="2">Gluconate transporter</fullName>
    </submittedName>
</protein>
<feature type="transmembrane region" description="Helical" evidence="1">
    <location>
        <begin position="103"/>
        <end position="133"/>
    </location>
</feature>
<accession>A0ABS1HQS8</accession>
<evidence type="ECO:0000313" key="3">
    <source>
        <dbReference type="Proteomes" id="UP000605676"/>
    </source>
</evidence>
<feature type="transmembrane region" description="Helical" evidence="1">
    <location>
        <begin position="422"/>
        <end position="446"/>
    </location>
</feature>
<dbReference type="PANTHER" id="PTHR30354:SF8">
    <property type="entry name" value="LOW-AFFINITY GLUCONATE TRANSPORTER"/>
    <property type="match status" value="1"/>
</dbReference>
<dbReference type="InterPro" id="IPR003474">
    <property type="entry name" value="Glcn_transporter"/>
</dbReference>
<dbReference type="Proteomes" id="UP000605676">
    <property type="component" value="Unassembled WGS sequence"/>
</dbReference>
<feature type="transmembrane region" description="Helical" evidence="1">
    <location>
        <begin position="342"/>
        <end position="371"/>
    </location>
</feature>
<keyword evidence="1" id="KW-0472">Membrane</keyword>
<dbReference type="Pfam" id="PF02447">
    <property type="entry name" value="GntP_permease"/>
    <property type="match status" value="1"/>
</dbReference>
<keyword evidence="1" id="KW-1133">Transmembrane helix</keyword>
<comment type="caution">
    <text evidence="2">The sequence shown here is derived from an EMBL/GenBank/DDBJ whole genome shotgun (WGS) entry which is preliminary data.</text>
</comment>
<dbReference type="NCBIfam" id="NF007781">
    <property type="entry name" value="PRK10472.1"/>
    <property type="match status" value="1"/>
</dbReference>
<feature type="transmembrane region" description="Helical" evidence="1">
    <location>
        <begin position="5"/>
        <end position="22"/>
    </location>
</feature>
<feature type="transmembrane region" description="Helical" evidence="1">
    <location>
        <begin position="383"/>
        <end position="402"/>
    </location>
</feature>
<feature type="transmembrane region" description="Helical" evidence="1">
    <location>
        <begin position="28"/>
        <end position="45"/>
    </location>
</feature>
<feature type="transmembrane region" description="Helical" evidence="1">
    <location>
        <begin position="227"/>
        <end position="248"/>
    </location>
</feature>
<keyword evidence="1" id="KW-0812">Transmembrane</keyword>
<dbReference type="NCBIfam" id="TIGR00791">
    <property type="entry name" value="gntP"/>
    <property type="match status" value="1"/>
</dbReference>
<reference evidence="2 3" key="1">
    <citation type="submission" date="2021-01" db="EMBL/GenBank/DDBJ databases">
        <title>Carboxyliciviraga sp.nov., isolated from coastal sediments.</title>
        <authorList>
            <person name="Lu D."/>
            <person name="Zhang T."/>
        </authorList>
    </citation>
    <scope>NUCLEOTIDE SEQUENCE [LARGE SCALE GENOMIC DNA]</scope>
    <source>
        <strain evidence="2 3">N1Y132</strain>
    </source>
</reference>
<keyword evidence="3" id="KW-1185">Reference proteome</keyword>
<feature type="transmembrane region" description="Helical" evidence="1">
    <location>
        <begin position="145"/>
        <end position="163"/>
    </location>
</feature>
<feature type="transmembrane region" description="Helical" evidence="1">
    <location>
        <begin position="57"/>
        <end position="76"/>
    </location>
</feature>
<dbReference type="EMBL" id="JAENRR010000077">
    <property type="protein sequence ID" value="MBK3519583.1"/>
    <property type="molecule type" value="Genomic_DNA"/>
</dbReference>
<gene>
    <name evidence="2" type="primary">gntU</name>
    <name evidence="2" type="ORF">JIV24_19720</name>
</gene>
<dbReference type="PIRSF" id="PIRSF002746">
    <property type="entry name" value="Gluconate_transporter"/>
    <property type="match status" value="1"/>
</dbReference>
<proteinExistence type="predicted"/>
<feature type="transmembrane region" description="Helical" evidence="1">
    <location>
        <begin position="301"/>
        <end position="322"/>
    </location>
</feature>
<sequence>MSDISLVITALGSILLLLILVMKVRMHAIVALIVVSIIAGLLSGMSPASIAQTIEKGMGGTLGFIAVVVALGAMFGKVMEETGALDRIAETLLARFGIKRANWAMAITGLICSMPLFFDVAVVLLIGLVHAVVRRGGGSMIKIGIALFAGIASCQAFLLPAPGPVLVASLLGADFGYVIFFGVLAAIPAMILAGPLFGSFIAKKVHVELPEYHRTEKEESVQKKGPSFGMALLMISLPLLLIGLKTVFSRFVPESSSSHQWLQFFGHPFIAITIACLVSFYFLAIPQGLSRNKVMQICSEALVPAGIIILVTGAGGVFKQILIDSGVGQALGDMLSDSGMPIVVLAFILSAAVRIIQGSATVAMLTSCGLIAPMLEGVNYSDIQLAAITIAIGAGSIVLSHVNDSGFWLANKYLVLTEKQTLQTWTVMETIIGVTGGVVASLIMLFL</sequence>
<feature type="transmembrane region" description="Helical" evidence="1">
    <location>
        <begin position="175"/>
        <end position="197"/>
    </location>
</feature>
<name>A0ABS1HQS8_9BACT</name>
<dbReference type="PANTHER" id="PTHR30354">
    <property type="entry name" value="GNT FAMILY GLUCONATE TRANSPORTER"/>
    <property type="match status" value="1"/>
</dbReference>
<feature type="transmembrane region" description="Helical" evidence="1">
    <location>
        <begin position="268"/>
        <end position="289"/>
    </location>
</feature>
<dbReference type="RefSeq" id="WP_200466802.1">
    <property type="nucleotide sequence ID" value="NZ_JAENRR010000077.1"/>
</dbReference>
<organism evidence="2 3">
    <name type="scientific">Carboxylicivirga marina</name>
    <dbReference type="NCBI Taxonomy" id="2800988"/>
    <lineage>
        <taxon>Bacteria</taxon>
        <taxon>Pseudomonadati</taxon>
        <taxon>Bacteroidota</taxon>
        <taxon>Bacteroidia</taxon>
        <taxon>Marinilabiliales</taxon>
        <taxon>Marinilabiliaceae</taxon>
        <taxon>Carboxylicivirga</taxon>
    </lineage>
</organism>
<evidence type="ECO:0000313" key="2">
    <source>
        <dbReference type="EMBL" id="MBK3519583.1"/>
    </source>
</evidence>
<evidence type="ECO:0000256" key="1">
    <source>
        <dbReference type="SAM" id="Phobius"/>
    </source>
</evidence>